<keyword evidence="1" id="KW-0812">Transmembrane</keyword>
<proteinExistence type="predicted"/>
<protein>
    <submittedName>
        <fullName evidence="2">Septum site-determining protein MinC</fullName>
    </submittedName>
</protein>
<comment type="caution">
    <text evidence="2">The sequence shown here is derived from an EMBL/GenBank/DDBJ whole genome shotgun (WGS) entry which is preliminary data.</text>
</comment>
<sequence length="428" mass="45660">MKGRRQTAFRQEQGYALISVLLLVAVLFVIGTLVMQAVTNSQGMVNVSEDIVSAQADGETKLLIKLSELRAAVMALKEKDKVTLDDVKAAAAKYVEPGTVTLDKENQRYVAIVKADGVSDQVTQTYRRRVEIILNDSPDDPNQPGSGGSEFALVSRENVELNGKTTVIGNVFAKSGLNNNGADVQGKILAPNYPKVDLAPPSQVDIAAIIQEVRVEAENAKNALLKSNPNPQELTLKSGTQTIEHSAVFSNVTLQNGSRLSVNGDLVITGTVNMHNDNTILATGNIYIMGSVASSKCPLIQASDKIWIGGAGNFNEPHNEGITLIGDLYVGGSLDFHTKLTAGVIYVGGHTNGKIRDDSRFALYSDYDIVIDNNSNSSSLTGHVYSNKRINVNGNSGLVIRASGSSGPIVNPDKPTDIVINEDATTIN</sequence>
<name>A0ABW3SBF8_9BACL</name>
<evidence type="ECO:0000256" key="1">
    <source>
        <dbReference type="SAM" id="Phobius"/>
    </source>
</evidence>
<keyword evidence="3" id="KW-1185">Reference proteome</keyword>
<keyword evidence="1" id="KW-1133">Transmembrane helix</keyword>
<dbReference type="InterPro" id="IPR036145">
    <property type="entry name" value="MinC_C_sf"/>
</dbReference>
<reference evidence="3" key="1">
    <citation type="journal article" date="2019" name="Int. J. Syst. Evol. Microbiol.">
        <title>The Global Catalogue of Microorganisms (GCM) 10K type strain sequencing project: providing services to taxonomists for standard genome sequencing and annotation.</title>
        <authorList>
            <consortium name="The Broad Institute Genomics Platform"/>
            <consortium name="The Broad Institute Genome Sequencing Center for Infectious Disease"/>
            <person name="Wu L."/>
            <person name="Ma J."/>
        </authorList>
    </citation>
    <scope>NUCLEOTIDE SEQUENCE [LARGE SCALE GENOMIC DNA]</scope>
    <source>
        <strain evidence="3">CCUG 48216</strain>
    </source>
</reference>
<dbReference type="Proteomes" id="UP001597211">
    <property type="component" value="Unassembled WGS sequence"/>
</dbReference>
<feature type="transmembrane region" description="Helical" evidence="1">
    <location>
        <begin position="15"/>
        <end position="38"/>
    </location>
</feature>
<dbReference type="Gene3D" id="2.160.20.70">
    <property type="match status" value="1"/>
</dbReference>
<dbReference type="RefSeq" id="WP_240268978.1">
    <property type="nucleotide sequence ID" value="NZ_JAKSXN010000018.1"/>
</dbReference>
<accession>A0ABW3SBF8</accession>
<dbReference type="InterPro" id="IPR016098">
    <property type="entry name" value="CAP/MinC_C"/>
</dbReference>
<organism evidence="2 3">
    <name type="scientific">Paenibacillus timonensis</name>
    <dbReference type="NCBI Taxonomy" id="225915"/>
    <lineage>
        <taxon>Bacteria</taxon>
        <taxon>Bacillati</taxon>
        <taxon>Bacillota</taxon>
        <taxon>Bacilli</taxon>
        <taxon>Bacillales</taxon>
        <taxon>Paenibacillaceae</taxon>
        <taxon>Paenibacillus</taxon>
    </lineage>
</organism>
<evidence type="ECO:0000313" key="2">
    <source>
        <dbReference type="EMBL" id="MFD1181913.1"/>
    </source>
</evidence>
<dbReference type="EMBL" id="JBHTKZ010000018">
    <property type="protein sequence ID" value="MFD1181913.1"/>
    <property type="molecule type" value="Genomic_DNA"/>
</dbReference>
<evidence type="ECO:0000313" key="3">
    <source>
        <dbReference type="Proteomes" id="UP001597211"/>
    </source>
</evidence>
<keyword evidence="1" id="KW-0472">Membrane</keyword>
<dbReference type="SUPFAM" id="SSF63848">
    <property type="entry name" value="Cell-division inhibitor MinC, C-terminal domain"/>
    <property type="match status" value="1"/>
</dbReference>
<gene>
    <name evidence="2" type="ORF">ACFQ2Z_11125</name>
</gene>